<dbReference type="Pfam" id="PF00158">
    <property type="entry name" value="Sigma54_activat"/>
    <property type="match status" value="1"/>
</dbReference>
<dbReference type="InterPro" id="IPR003593">
    <property type="entry name" value="AAA+_ATPase"/>
</dbReference>
<keyword evidence="2" id="KW-0067">ATP-binding</keyword>
<evidence type="ECO:0000256" key="3">
    <source>
        <dbReference type="ARBA" id="ARBA00023015"/>
    </source>
</evidence>
<dbReference type="PANTHER" id="PTHR32071:SF122">
    <property type="entry name" value="SIGMA FACTOR"/>
    <property type="match status" value="1"/>
</dbReference>
<dbReference type="PROSITE" id="PS00676">
    <property type="entry name" value="SIGMA54_INTERACT_2"/>
    <property type="match status" value="1"/>
</dbReference>
<feature type="compositionally biased region" description="Polar residues" evidence="6">
    <location>
        <begin position="460"/>
        <end position="470"/>
    </location>
</feature>
<dbReference type="CDD" id="cd00009">
    <property type="entry name" value="AAA"/>
    <property type="match status" value="1"/>
</dbReference>
<feature type="compositionally biased region" description="Pro residues" evidence="6">
    <location>
        <begin position="515"/>
        <end position="526"/>
    </location>
</feature>
<dbReference type="AlphaFoldDB" id="A0A937X845"/>
<evidence type="ECO:0000256" key="5">
    <source>
        <dbReference type="ARBA" id="ARBA00023163"/>
    </source>
</evidence>
<dbReference type="SUPFAM" id="SSF48452">
    <property type="entry name" value="TPR-like"/>
    <property type="match status" value="1"/>
</dbReference>
<evidence type="ECO:0000313" key="8">
    <source>
        <dbReference type="EMBL" id="MBM3317421.1"/>
    </source>
</evidence>
<dbReference type="PANTHER" id="PTHR32071">
    <property type="entry name" value="TRANSCRIPTIONAL REGULATORY PROTEIN"/>
    <property type="match status" value="1"/>
</dbReference>
<evidence type="ECO:0000256" key="6">
    <source>
        <dbReference type="SAM" id="MobiDB-lite"/>
    </source>
</evidence>
<feature type="domain" description="Sigma-54 factor interaction" evidence="7">
    <location>
        <begin position="533"/>
        <end position="761"/>
    </location>
</feature>
<feature type="region of interest" description="Disordered" evidence="6">
    <location>
        <begin position="496"/>
        <end position="527"/>
    </location>
</feature>
<dbReference type="InterPro" id="IPR025662">
    <property type="entry name" value="Sigma_54_int_dom_ATP-bd_1"/>
</dbReference>
<dbReference type="InterPro" id="IPR025944">
    <property type="entry name" value="Sigma_54_int_dom_CS"/>
</dbReference>
<dbReference type="SMART" id="SM00382">
    <property type="entry name" value="AAA"/>
    <property type="match status" value="1"/>
</dbReference>
<organism evidence="8 9">
    <name type="scientific">Eiseniibacteriota bacterium</name>
    <dbReference type="NCBI Taxonomy" id="2212470"/>
    <lineage>
        <taxon>Bacteria</taxon>
        <taxon>Candidatus Eiseniibacteriota</taxon>
    </lineage>
</organism>
<dbReference type="GO" id="GO:0043565">
    <property type="term" value="F:sequence-specific DNA binding"/>
    <property type="evidence" value="ECO:0007669"/>
    <property type="project" value="InterPro"/>
</dbReference>
<dbReference type="PROSITE" id="PS50045">
    <property type="entry name" value="SIGMA54_INTERACT_4"/>
    <property type="match status" value="1"/>
</dbReference>
<keyword evidence="4" id="KW-0238">DNA-binding</keyword>
<dbReference type="Gene3D" id="3.40.50.300">
    <property type="entry name" value="P-loop containing nucleotide triphosphate hydrolases"/>
    <property type="match status" value="1"/>
</dbReference>
<keyword evidence="3" id="KW-0805">Transcription regulation</keyword>
<dbReference type="GO" id="GO:0006355">
    <property type="term" value="P:regulation of DNA-templated transcription"/>
    <property type="evidence" value="ECO:0007669"/>
    <property type="project" value="InterPro"/>
</dbReference>
<proteinExistence type="predicted"/>
<dbReference type="InterPro" id="IPR027417">
    <property type="entry name" value="P-loop_NTPase"/>
</dbReference>
<dbReference type="SUPFAM" id="SSF52540">
    <property type="entry name" value="P-loop containing nucleoside triphosphate hydrolases"/>
    <property type="match status" value="1"/>
</dbReference>
<dbReference type="Pfam" id="PF25601">
    <property type="entry name" value="AAA_lid_14"/>
    <property type="match status" value="1"/>
</dbReference>
<protein>
    <submittedName>
        <fullName evidence="8">Sigma 54-interacting transcriptional regulator</fullName>
    </submittedName>
</protein>
<evidence type="ECO:0000259" key="7">
    <source>
        <dbReference type="PROSITE" id="PS50045"/>
    </source>
</evidence>
<feature type="compositionally biased region" description="Low complexity" evidence="6">
    <location>
        <begin position="798"/>
        <end position="811"/>
    </location>
</feature>
<dbReference type="PROSITE" id="PS00675">
    <property type="entry name" value="SIGMA54_INTERACT_1"/>
    <property type="match status" value="1"/>
</dbReference>
<dbReference type="InterPro" id="IPR025943">
    <property type="entry name" value="Sigma_54_int_dom_ATP-bd_2"/>
</dbReference>
<accession>A0A937X845</accession>
<feature type="region of interest" description="Disordered" evidence="6">
    <location>
        <begin position="449"/>
        <end position="472"/>
    </location>
</feature>
<evidence type="ECO:0000256" key="2">
    <source>
        <dbReference type="ARBA" id="ARBA00022840"/>
    </source>
</evidence>
<dbReference type="EMBL" id="VGIY01000122">
    <property type="protein sequence ID" value="MBM3317421.1"/>
    <property type="molecule type" value="Genomic_DNA"/>
</dbReference>
<dbReference type="InterPro" id="IPR002078">
    <property type="entry name" value="Sigma_54_int"/>
</dbReference>
<dbReference type="Gene3D" id="1.25.40.10">
    <property type="entry name" value="Tetratricopeptide repeat domain"/>
    <property type="match status" value="1"/>
</dbReference>
<keyword evidence="1" id="KW-0547">Nucleotide-binding</keyword>
<reference evidence="8" key="1">
    <citation type="submission" date="2019-03" db="EMBL/GenBank/DDBJ databases">
        <title>Lake Tanganyika Metagenome-Assembled Genomes (MAGs).</title>
        <authorList>
            <person name="Tran P."/>
        </authorList>
    </citation>
    <scope>NUCLEOTIDE SEQUENCE</scope>
    <source>
        <strain evidence="8">M_DeepCast_400m_m2_100</strain>
    </source>
</reference>
<feature type="region of interest" description="Disordered" evidence="6">
    <location>
        <begin position="781"/>
        <end position="848"/>
    </location>
</feature>
<comment type="caution">
    <text evidence="8">The sequence shown here is derived from an EMBL/GenBank/DDBJ whole genome shotgun (WGS) entry which is preliminary data.</text>
</comment>
<sequence length="894" mass="96749">MPSENPNLSGRHDVWIATSQDVRSIIAQARIYLCAGAWQSAHELLAPAVVATTAATDANPETLEALGLLLVACSRLGHIEHLAQGTAVLREALALGVPLDPESRALATLHALRQMIDRGNYAAAASVAATLCEPWIDKVSCWTRSRVELVAAWLSARLGDLEAAERSALHGALLAEESRSDSLLADALVAVANVRSLQRDLIGAQRILAQAVEYYWRVGDGIGRTTALVNRGLALLFEGDVVGSAAAFTESEASALSLGRQDSLLRSRLGLGWLAARGGRTEQARRLLLPAWRAARRAGLKREEVLALEYLSEAYLWASDPRRFLPRTRAALGLCRQQADFLDPEGDISLECRIREAMLAHVEEHPSQAERVALEAVEHARRQRFPWEEAEAWRVVGVARVAMGCLDGAFEAFGQSLDLFLGLGEHFERWYVEAWLHVLDGMRVAPRSNSTADAEAHSPRQPQGGSSNVGEVQHTEDLKHWLRHAQVGPLAWNSSRAGLSEASRKPTVQATAPPEIAPDTPPPPSPTWSALGLVTRSSTLRDTLLLSETYAAESIPILILGETGTGKDLLARGLHDLSGRGGRLVPVNCAAAQRQLFAAELFGARRGAYTGAVDHRRGLIHEASEGTIFFDEIADLDPEAQGYLLRFLDSGEVRPLGDTRGERVETRVLAATRRDLHALVASGSFREDLYMRLAAVILVLPPLRDRLVDLPLLIEALWLRAGGAPEDRETVFTPEVLRELRQRPWPGNVRELSHVVSRSIPLLRARGAAAARARIQNRAGLGWHDGSHGQGQARSHPASSGDAGSAAARMDSGGGSGRDPALAPTDVTPPGRASAISPSPHRILAKDPEGNWPESLLRNALDVAKGHVPTAARILGISRSQAYRLYKQLRGSRG</sequence>
<dbReference type="InterPro" id="IPR011990">
    <property type="entry name" value="TPR-like_helical_dom_sf"/>
</dbReference>
<dbReference type="GO" id="GO:0005524">
    <property type="term" value="F:ATP binding"/>
    <property type="evidence" value="ECO:0007669"/>
    <property type="project" value="UniProtKB-KW"/>
</dbReference>
<keyword evidence="5" id="KW-0804">Transcription</keyword>
<evidence type="ECO:0000256" key="1">
    <source>
        <dbReference type="ARBA" id="ARBA00022741"/>
    </source>
</evidence>
<dbReference type="Gene3D" id="1.10.8.60">
    <property type="match status" value="1"/>
</dbReference>
<dbReference type="InterPro" id="IPR058031">
    <property type="entry name" value="AAA_lid_NorR"/>
</dbReference>
<dbReference type="Proteomes" id="UP000748308">
    <property type="component" value="Unassembled WGS sequence"/>
</dbReference>
<name>A0A937X845_UNCEI</name>
<evidence type="ECO:0000256" key="4">
    <source>
        <dbReference type="ARBA" id="ARBA00023125"/>
    </source>
</evidence>
<gene>
    <name evidence="8" type="ORF">FJY75_06170</name>
</gene>
<dbReference type="PROSITE" id="PS00688">
    <property type="entry name" value="SIGMA54_INTERACT_3"/>
    <property type="match status" value="1"/>
</dbReference>
<evidence type="ECO:0000313" key="9">
    <source>
        <dbReference type="Proteomes" id="UP000748308"/>
    </source>
</evidence>